<feature type="compositionally biased region" description="Low complexity" evidence="1">
    <location>
        <begin position="60"/>
        <end position="72"/>
    </location>
</feature>
<feature type="compositionally biased region" description="Basic and acidic residues" evidence="1">
    <location>
        <begin position="182"/>
        <end position="192"/>
    </location>
</feature>
<feature type="region of interest" description="Disordered" evidence="1">
    <location>
        <begin position="173"/>
        <end position="192"/>
    </location>
</feature>
<feature type="region of interest" description="Disordered" evidence="1">
    <location>
        <begin position="114"/>
        <end position="150"/>
    </location>
</feature>
<name>A0A9N7NPI8_STRHE</name>
<reference evidence="2" key="1">
    <citation type="submission" date="2019-12" db="EMBL/GenBank/DDBJ databases">
        <authorList>
            <person name="Scholes J."/>
        </authorList>
    </citation>
    <scope>NUCLEOTIDE SEQUENCE</scope>
</reference>
<feature type="compositionally biased region" description="Polar residues" evidence="1">
    <location>
        <begin position="226"/>
        <end position="238"/>
    </location>
</feature>
<proteinExistence type="predicted"/>
<keyword evidence="3" id="KW-1185">Reference proteome</keyword>
<dbReference type="OrthoDB" id="1717591at2759"/>
<accession>A0A9N7NPI8</accession>
<feature type="region of interest" description="Disordered" evidence="1">
    <location>
        <begin position="217"/>
        <end position="278"/>
    </location>
</feature>
<gene>
    <name evidence="2" type="ORF">SHERM_28209</name>
</gene>
<sequence length="372" mass="41761">MGTHAPKLPNHPPRRSTGDTSSHHRTTLSGEGHLNPEDFADVFGGPPRTVLSRRFGGGIPRSASPSSSSADFSFEDAFRRTEAVSSGRKFSQFKIPFGKQRSFYGDIFGWENSNNNSNNKVDDESVVRSRSRSKASSSSALSSEDLSPLRPAISDGGYDDVYLFGSKLRPINVPSRWNSGKPGREKCRSRPFREANYNNRNISEIDFFEYMKNRPLEPSRKKNASPEPTNTEPILSSDSFEKSDDERKFNSPVSSSSTCRSETGQTKTRDYEINDDNDDESMSSLIEFDLGKGEWTFEETNGVDEAIAWVKEKSHKEKSTKEIATELQLSDGQTETFQSLIIIDEKIKLWSTGKEADIRMLLSSMHHVRDNN</sequence>
<evidence type="ECO:0000313" key="3">
    <source>
        <dbReference type="Proteomes" id="UP001153555"/>
    </source>
</evidence>
<feature type="compositionally biased region" description="Polar residues" evidence="1">
    <location>
        <begin position="251"/>
        <end position="266"/>
    </location>
</feature>
<feature type="compositionally biased region" description="Low complexity" evidence="1">
    <location>
        <begin position="134"/>
        <end position="146"/>
    </location>
</feature>
<feature type="compositionally biased region" description="Basic and acidic residues" evidence="1">
    <location>
        <begin position="239"/>
        <end position="249"/>
    </location>
</feature>
<comment type="caution">
    <text evidence="2">The sequence shown here is derived from an EMBL/GenBank/DDBJ whole genome shotgun (WGS) entry which is preliminary data.</text>
</comment>
<organism evidence="2 3">
    <name type="scientific">Striga hermonthica</name>
    <name type="common">Purple witchweed</name>
    <name type="synonym">Buchnera hermonthica</name>
    <dbReference type="NCBI Taxonomy" id="68872"/>
    <lineage>
        <taxon>Eukaryota</taxon>
        <taxon>Viridiplantae</taxon>
        <taxon>Streptophyta</taxon>
        <taxon>Embryophyta</taxon>
        <taxon>Tracheophyta</taxon>
        <taxon>Spermatophyta</taxon>
        <taxon>Magnoliopsida</taxon>
        <taxon>eudicotyledons</taxon>
        <taxon>Gunneridae</taxon>
        <taxon>Pentapetalae</taxon>
        <taxon>asterids</taxon>
        <taxon>lamiids</taxon>
        <taxon>Lamiales</taxon>
        <taxon>Orobanchaceae</taxon>
        <taxon>Buchnereae</taxon>
        <taxon>Striga</taxon>
    </lineage>
</organism>
<dbReference type="AlphaFoldDB" id="A0A9N7NPI8"/>
<evidence type="ECO:0000256" key="1">
    <source>
        <dbReference type="SAM" id="MobiDB-lite"/>
    </source>
</evidence>
<evidence type="ECO:0000313" key="2">
    <source>
        <dbReference type="EMBL" id="CAA0832935.1"/>
    </source>
</evidence>
<dbReference type="EMBL" id="CACSLK010027837">
    <property type="protein sequence ID" value="CAA0832935.1"/>
    <property type="molecule type" value="Genomic_DNA"/>
</dbReference>
<protein>
    <submittedName>
        <fullName evidence="2">Chaperone DnaJ-domain superfamily protein</fullName>
    </submittedName>
</protein>
<feature type="region of interest" description="Disordered" evidence="1">
    <location>
        <begin position="1"/>
        <end position="72"/>
    </location>
</feature>
<dbReference type="Proteomes" id="UP001153555">
    <property type="component" value="Unassembled WGS sequence"/>
</dbReference>